<keyword evidence="1" id="KW-1015">Disulfide bond</keyword>
<dbReference type="PROSITE" id="PS00194">
    <property type="entry name" value="THIOREDOXIN_1"/>
    <property type="match status" value="1"/>
</dbReference>
<keyword evidence="2" id="KW-0676">Redox-active center</keyword>
<dbReference type="AlphaFoldDB" id="A0A0F6W4V6"/>
<evidence type="ECO:0000256" key="1">
    <source>
        <dbReference type="ARBA" id="ARBA00023157"/>
    </source>
</evidence>
<dbReference type="Gene3D" id="3.40.30.10">
    <property type="entry name" value="Glutaredoxin"/>
    <property type="match status" value="1"/>
</dbReference>
<dbReference type="Pfam" id="PF00085">
    <property type="entry name" value="Thioredoxin"/>
    <property type="match status" value="1"/>
</dbReference>
<dbReference type="InterPro" id="IPR013766">
    <property type="entry name" value="Thioredoxin_domain"/>
</dbReference>
<sequence length="113" mass="12521">MAVEDLDDTTFAQKLAGSDMAVVDFYAGWCGPCMMFKPKFARLSDEYPHVKFFVCDGEKAPESRKTVEIPGLPFFGIYKNGKLIDGFTTAKEAGFRERLEQHFGKGPEGGGIE</sequence>
<dbReference type="SUPFAM" id="SSF52833">
    <property type="entry name" value="Thioredoxin-like"/>
    <property type="match status" value="1"/>
</dbReference>
<dbReference type="CDD" id="cd02947">
    <property type="entry name" value="TRX_family"/>
    <property type="match status" value="1"/>
</dbReference>
<gene>
    <name evidence="4" type="ORF">DB32_004482</name>
</gene>
<dbReference type="Proteomes" id="UP000034883">
    <property type="component" value="Chromosome"/>
</dbReference>
<protein>
    <submittedName>
        <fullName evidence="4">Thioredoxin</fullName>
    </submittedName>
</protein>
<dbReference type="STRING" id="927083.DB32_004482"/>
<name>A0A0F6W4V6_9BACT</name>
<feature type="domain" description="Thioredoxin" evidence="3">
    <location>
        <begin position="1"/>
        <end position="104"/>
    </location>
</feature>
<dbReference type="PROSITE" id="PS51352">
    <property type="entry name" value="THIOREDOXIN_2"/>
    <property type="match status" value="1"/>
</dbReference>
<organism evidence="4 5">
    <name type="scientific">Sandaracinus amylolyticus</name>
    <dbReference type="NCBI Taxonomy" id="927083"/>
    <lineage>
        <taxon>Bacteria</taxon>
        <taxon>Pseudomonadati</taxon>
        <taxon>Myxococcota</taxon>
        <taxon>Polyangia</taxon>
        <taxon>Polyangiales</taxon>
        <taxon>Sandaracinaceae</taxon>
        <taxon>Sandaracinus</taxon>
    </lineage>
</organism>
<dbReference type="PANTHER" id="PTHR46115">
    <property type="entry name" value="THIOREDOXIN-LIKE PROTEIN 1"/>
    <property type="match status" value="1"/>
</dbReference>
<dbReference type="KEGG" id="samy:DB32_004482"/>
<dbReference type="EMBL" id="CP011125">
    <property type="protein sequence ID" value="AKF07333.1"/>
    <property type="molecule type" value="Genomic_DNA"/>
</dbReference>
<evidence type="ECO:0000259" key="3">
    <source>
        <dbReference type="PROSITE" id="PS51352"/>
    </source>
</evidence>
<evidence type="ECO:0000313" key="5">
    <source>
        <dbReference type="Proteomes" id="UP000034883"/>
    </source>
</evidence>
<evidence type="ECO:0000256" key="2">
    <source>
        <dbReference type="ARBA" id="ARBA00023284"/>
    </source>
</evidence>
<accession>A0A0F6W4V6</accession>
<dbReference type="InterPro" id="IPR036249">
    <property type="entry name" value="Thioredoxin-like_sf"/>
</dbReference>
<reference evidence="4 5" key="1">
    <citation type="submission" date="2015-03" db="EMBL/GenBank/DDBJ databases">
        <title>Genome assembly of Sandaracinus amylolyticus DSM 53668.</title>
        <authorList>
            <person name="Sharma G."/>
            <person name="Subramanian S."/>
        </authorList>
    </citation>
    <scope>NUCLEOTIDE SEQUENCE [LARGE SCALE GENOMIC DNA]</scope>
    <source>
        <strain evidence="4 5">DSM 53668</strain>
    </source>
</reference>
<keyword evidence="5" id="KW-1185">Reference proteome</keyword>
<dbReference type="InterPro" id="IPR017937">
    <property type="entry name" value="Thioredoxin_CS"/>
</dbReference>
<evidence type="ECO:0000313" key="4">
    <source>
        <dbReference type="EMBL" id="AKF07333.1"/>
    </source>
</evidence>
<dbReference type="RefSeq" id="WP_053234607.1">
    <property type="nucleotide sequence ID" value="NZ_CP011125.1"/>
</dbReference>
<proteinExistence type="predicted"/>